<dbReference type="AlphaFoldDB" id="A0A927CAA1"/>
<feature type="transmembrane region" description="Helical" evidence="1">
    <location>
        <begin position="34"/>
        <end position="52"/>
    </location>
</feature>
<dbReference type="Proteomes" id="UP000639396">
    <property type="component" value="Unassembled WGS sequence"/>
</dbReference>
<protein>
    <submittedName>
        <fullName evidence="3">Flagellar biosynthesis protein FlgA</fullName>
    </submittedName>
</protein>
<name>A0A927CAA1_9BACL</name>
<reference evidence="3" key="1">
    <citation type="submission" date="2020-09" db="EMBL/GenBank/DDBJ databases">
        <title>A novel bacterium of genus Paenibacillus, isolated from South China Sea.</title>
        <authorList>
            <person name="Huang H."/>
            <person name="Mo K."/>
            <person name="Hu Y."/>
        </authorList>
    </citation>
    <scope>NUCLEOTIDE SEQUENCE</scope>
    <source>
        <strain evidence="3">IB182363</strain>
    </source>
</reference>
<keyword evidence="1" id="KW-1133">Transmembrane helix</keyword>
<proteinExistence type="predicted"/>
<dbReference type="SMART" id="SM00858">
    <property type="entry name" value="SAF"/>
    <property type="match status" value="1"/>
</dbReference>
<organism evidence="3 4">
    <name type="scientific">Paenibacillus oceani</name>
    <dbReference type="NCBI Taxonomy" id="2772510"/>
    <lineage>
        <taxon>Bacteria</taxon>
        <taxon>Bacillati</taxon>
        <taxon>Bacillota</taxon>
        <taxon>Bacilli</taxon>
        <taxon>Bacillales</taxon>
        <taxon>Paenibacillaceae</taxon>
        <taxon>Paenibacillus</taxon>
    </lineage>
</organism>
<feature type="domain" description="SAF" evidence="2">
    <location>
        <begin position="65"/>
        <end position="127"/>
    </location>
</feature>
<accession>A0A927CAA1</accession>
<keyword evidence="1" id="KW-0472">Membrane</keyword>
<dbReference type="InterPro" id="IPR013974">
    <property type="entry name" value="SAF"/>
</dbReference>
<dbReference type="CDD" id="cd11614">
    <property type="entry name" value="SAF_CpaB_FlgA_like"/>
    <property type="match status" value="1"/>
</dbReference>
<keyword evidence="3" id="KW-0966">Cell projection</keyword>
<keyword evidence="3" id="KW-0282">Flagellum</keyword>
<evidence type="ECO:0000313" key="3">
    <source>
        <dbReference type="EMBL" id="MBD2864328.1"/>
    </source>
</evidence>
<dbReference type="EMBL" id="JACXJA010000028">
    <property type="protein sequence ID" value="MBD2864328.1"/>
    <property type="molecule type" value="Genomic_DNA"/>
</dbReference>
<keyword evidence="1" id="KW-0812">Transmembrane</keyword>
<evidence type="ECO:0000259" key="2">
    <source>
        <dbReference type="SMART" id="SM00858"/>
    </source>
</evidence>
<dbReference type="Pfam" id="PF08666">
    <property type="entry name" value="SAF"/>
    <property type="match status" value="1"/>
</dbReference>
<sequence>MKRLRRTQTIGKPAVLRPFVRCGGETLVNKRRNLLVSLSAALMASLLVYGVYKLQLRQVELQQTVNVVVPKDFIPAGTMIDASLLAYRPVLAGSLMEGMFTDISLVAGQEAVVPLGTDEPVLAWKVDKFHLLPSRGQSTFQIPKEYILSLSNGIRAGDRVKLYLSGSEGESTRLFAQDITVASVKSSSNVEVDNPKSSNLMSRVNGDAEKMYASRREANGSIDQINLNLTEEEWLAIDRACKTKKTKLVIALSASSLTENSIDTTGRR</sequence>
<evidence type="ECO:0000256" key="1">
    <source>
        <dbReference type="SAM" id="Phobius"/>
    </source>
</evidence>
<keyword evidence="4" id="KW-1185">Reference proteome</keyword>
<comment type="caution">
    <text evidence="3">The sequence shown here is derived from an EMBL/GenBank/DDBJ whole genome shotgun (WGS) entry which is preliminary data.</text>
</comment>
<gene>
    <name evidence="3" type="ORF">IDH45_20290</name>
</gene>
<keyword evidence="3" id="KW-0969">Cilium</keyword>
<evidence type="ECO:0000313" key="4">
    <source>
        <dbReference type="Proteomes" id="UP000639396"/>
    </source>
</evidence>